<name>A0A5R9L682_9BACT</name>
<dbReference type="EMBL" id="VCEJ01000002">
    <property type="protein sequence ID" value="TLV04092.1"/>
    <property type="molecule type" value="Genomic_DNA"/>
</dbReference>
<protein>
    <submittedName>
        <fullName evidence="1">DUF4249 domain-containing protein</fullName>
    </submittedName>
</protein>
<comment type="caution">
    <text evidence="1">The sequence shown here is derived from an EMBL/GenBank/DDBJ whole genome shotgun (WGS) entry which is preliminary data.</text>
</comment>
<proteinExistence type="predicted"/>
<dbReference type="Proteomes" id="UP000306402">
    <property type="component" value="Unassembled WGS sequence"/>
</dbReference>
<dbReference type="InterPro" id="IPR025345">
    <property type="entry name" value="DUF4249"/>
</dbReference>
<accession>A0A5R9L682</accession>
<dbReference type="AlphaFoldDB" id="A0A5R9L682"/>
<keyword evidence="2" id="KW-1185">Reference proteome</keyword>
<evidence type="ECO:0000313" key="2">
    <source>
        <dbReference type="Proteomes" id="UP000306402"/>
    </source>
</evidence>
<sequence length="371" mass="41603">MAVGLFALPVMLESCIQQFTPPEVGYNDQYLVVDGFFNVSGTDTSRIELRRTQNVNQQDKPIIETGASIAVEGESGGTFPFTESSDGLYVLAPASYDLGGKYRIRIHTNNGKEYLSDYVEVSRTPAIDSLTNKFDANRNSMVFYVNTHDEANKTQFYRWKFEETWEYEATYYSALVIENDTLKIRNENINKCWANKKSGSILLGSTVKLSADVIKDLPLNVVPIQTNKLFIRYSLLVKQYGLSRPAFEYWTDLSKSTQLTGSLFDPQPGKVTGNIHNTSDPKELVFGYFSASTEVTKRLTIAPKLGTFPRCTETDTIPVQCNGKPDDPCAFNTQQLLLTYFGPRSEFVVTGTPECTDCRLAGGTNKRPSFW</sequence>
<dbReference type="OrthoDB" id="1062680at2"/>
<gene>
    <name evidence="1" type="ORF">FEN17_07260</name>
</gene>
<organism evidence="1 2">
    <name type="scientific">Dyadobacter luticola</name>
    <dbReference type="NCBI Taxonomy" id="1979387"/>
    <lineage>
        <taxon>Bacteria</taxon>
        <taxon>Pseudomonadati</taxon>
        <taxon>Bacteroidota</taxon>
        <taxon>Cytophagia</taxon>
        <taxon>Cytophagales</taxon>
        <taxon>Spirosomataceae</taxon>
        <taxon>Dyadobacter</taxon>
    </lineage>
</organism>
<dbReference type="Pfam" id="PF14054">
    <property type="entry name" value="DUF4249"/>
    <property type="match status" value="1"/>
</dbReference>
<evidence type="ECO:0000313" key="1">
    <source>
        <dbReference type="EMBL" id="TLV04092.1"/>
    </source>
</evidence>
<reference evidence="1 2" key="1">
    <citation type="submission" date="2019-05" db="EMBL/GenBank/DDBJ databases">
        <authorList>
            <person name="Qu J.-H."/>
        </authorList>
    </citation>
    <scope>NUCLEOTIDE SEQUENCE [LARGE SCALE GENOMIC DNA]</scope>
    <source>
        <strain evidence="1 2">T17</strain>
    </source>
</reference>